<dbReference type="AlphaFoldDB" id="A0AAN7CQX9"/>
<protein>
    <submittedName>
        <fullName evidence="1">Uncharacterized protein</fullName>
    </submittedName>
</protein>
<accession>A0AAN7CQX9</accession>
<dbReference type="Proteomes" id="UP001303647">
    <property type="component" value="Unassembled WGS sequence"/>
</dbReference>
<reference evidence="1" key="2">
    <citation type="submission" date="2023-05" db="EMBL/GenBank/DDBJ databases">
        <authorList>
            <consortium name="Lawrence Berkeley National Laboratory"/>
            <person name="Steindorff A."/>
            <person name="Hensen N."/>
            <person name="Bonometti L."/>
            <person name="Westerberg I."/>
            <person name="Brannstrom I.O."/>
            <person name="Guillou S."/>
            <person name="Cros-Aarteil S."/>
            <person name="Calhoun S."/>
            <person name="Haridas S."/>
            <person name="Kuo A."/>
            <person name="Mondo S."/>
            <person name="Pangilinan J."/>
            <person name="Riley R."/>
            <person name="Labutti K."/>
            <person name="Andreopoulos B."/>
            <person name="Lipzen A."/>
            <person name="Chen C."/>
            <person name="Yanf M."/>
            <person name="Daum C."/>
            <person name="Ng V."/>
            <person name="Clum A."/>
            <person name="Ohm R."/>
            <person name="Martin F."/>
            <person name="Silar P."/>
            <person name="Natvig D."/>
            <person name="Lalanne C."/>
            <person name="Gautier V."/>
            <person name="Ament-Velasquez S.L."/>
            <person name="Kruys A."/>
            <person name="Hutchinson M.I."/>
            <person name="Powell A.J."/>
            <person name="Barry K."/>
            <person name="Miller A.N."/>
            <person name="Grigoriev I.V."/>
            <person name="Debuchy R."/>
            <person name="Gladieux P."/>
            <person name="Thoren M.H."/>
            <person name="Johannesson H."/>
        </authorList>
    </citation>
    <scope>NUCLEOTIDE SEQUENCE</scope>
    <source>
        <strain evidence="1">CBS 359.72</strain>
    </source>
</reference>
<organism evidence="1 2">
    <name type="scientific">Corynascus novoguineensis</name>
    <dbReference type="NCBI Taxonomy" id="1126955"/>
    <lineage>
        <taxon>Eukaryota</taxon>
        <taxon>Fungi</taxon>
        <taxon>Dikarya</taxon>
        <taxon>Ascomycota</taxon>
        <taxon>Pezizomycotina</taxon>
        <taxon>Sordariomycetes</taxon>
        <taxon>Sordariomycetidae</taxon>
        <taxon>Sordariales</taxon>
        <taxon>Chaetomiaceae</taxon>
        <taxon>Corynascus</taxon>
    </lineage>
</organism>
<name>A0AAN7CQX9_9PEZI</name>
<evidence type="ECO:0000313" key="1">
    <source>
        <dbReference type="EMBL" id="KAK4245602.1"/>
    </source>
</evidence>
<comment type="caution">
    <text evidence="1">The sequence shown here is derived from an EMBL/GenBank/DDBJ whole genome shotgun (WGS) entry which is preliminary data.</text>
</comment>
<evidence type="ECO:0000313" key="2">
    <source>
        <dbReference type="Proteomes" id="UP001303647"/>
    </source>
</evidence>
<proteinExistence type="predicted"/>
<dbReference type="EMBL" id="MU857696">
    <property type="protein sequence ID" value="KAK4245602.1"/>
    <property type="molecule type" value="Genomic_DNA"/>
</dbReference>
<keyword evidence="2" id="KW-1185">Reference proteome</keyword>
<reference evidence="1" key="1">
    <citation type="journal article" date="2023" name="Mol. Phylogenet. Evol.">
        <title>Genome-scale phylogeny and comparative genomics of the fungal order Sordariales.</title>
        <authorList>
            <person name="Hensen N."/>
            <person name="Bonometti L."/>
            <person name="Westerberg I."/>
            <person name="Brannstrom I.O."/>
            <person name="Guillou S."/>
            <person name="Cros-Aarteil S."/>
            <person name="Calhoun S."/>
            <person name="Haridas S."/>
            <person name="Kuo A."/>
            <person name="Mondo S."/>
            <person name="Pangilinan J."/>
            <person name="Riley R."/>
            <person name="LaButti K."/>
            <person name="Andreopoulos B."/>
            <person name="Lipzen A."/>
            <person name="Chen C."/>
            <person name="Yan M."/>
            <person name="Daum C."/>
            <person name="Ng V."/>
            <person name="Clum A."/>
            <person name="Steindorff A."/>
            <person name="Ohm R.A."/>
            <person name="Martin F."/>
            <person name="Silar P."/>
            <person name="Natvig D.O."/>
            <person name="Lalanne C."/>
            <person name="Gautier V."/>
            <person name="Ament-Velasquez S.L."/>
            <person name="Kruys A."/>
            <person name="Hutchinson M.I."/>
            <person name="Powell A.J."/>
            <person name="Barry K."/>
            <person name="Miller A.N."/>
            <person name="Grigoriev I.V."/>
            <person name="Debuchy R."/>
            <person name="Gladieux P."/>
            <person name="Hiltunen Thoren M."/>
            <person name="Johannesson H."/>
        </authorList>
    </citation>
    <scope>NUCLEOTIDE SEQUENCE</scope>
    <source>
        <strain evidence="1">CBS 359.72</strain>
    </source>
</reference>
<gene>
    <name evidence="1" type="ORF">C7999DRAFT_16217</name>
</gene>
<sequence length="74" mass="8224">MDAQSANDSKDWISLYIETVQSERQKREEHTVDIEESIQQYTAAARDKIRAAQGLGHAVPLPNGTETLEPAEQG</sequence>